<dbReference type="GO" id="GO:0043952">
    <property type="term" value="P:protein transport by the Sec complex"/>
    <property type="evidence" value="ECO:0007669"/>
    <property type="project" value="UniProtKB-UniRule"/>
</dbReference>
<dbReference type="EMBL" id="WJPO01000009">
    <property type="protein sequence ID" value="MRH20884.1"/>
    <property type="molecule type" value="Genomic_DNA"/>
</dbReference>
<comment type="caution">
    <text evidence="14">The sequence shown here is derived from an EMBL/GenBank/DDBJ whole genome shotgun (WGS) entry which is preliminary data.</text>
</comment>
<dbReference type="InterPro" id="IPR030659">
    <property type="entry name" value="SecY_CS"/>
</dbReference>
<feature type="transmembrane region" description="Helical" evidence="10">
    <location>
        <begin position="186"/>
        <end position="208"/>
    </location>
</feature>
<comment type="subcellular location">
    <subcellularLocation>
        <location evidence="10">Cell membrane</location>
        <topology evidence="10">Multi-pass membrane protein</topology>
    </subcellularLocation>
    <subcellularLocation>
        <location evidence="1 12">Membrane</location>
        <topology evidence="1 12">Multi-pass membrane protein</topology>
    </subcellularLocation>
</comment>
<feature type="transmembrane region" description="Helical" evidence="10">
    <location>
        <begin position="214"/>
        <end position="236"/>
    </location>
</feature>
<name>A0A844B8Z6_9RHOB</name>
<feature type="transmembrane region" description="Helical" evidence="10">
    <location>
        <begin position="395"/>
        <end position="414"/>
    </location>
</feature>
<dbReference type="AlphaFoldDB" id="A0A844B8Z6"/>
<dbReference type="RefSeq" id="WP_153748194.1">
    <property type="nucleotide sequence ID" value="NZ_BAAADI010000046.1"/>
</dbReference>
<feature type="transmembrane region" description="Helical" evidence="10">
    <location>
        <begin position="272"/>
        <end position="293"/>
    </location>
</feature>
<sequence>MASAAEQMAANMSWGAFGKATELRQRIFYTLGLLIVYRLGTYIPVPGIDGVELRNFMDQAAAGLGGILSMFTGGALGRMGIFALGIMPYISASIIVQLLAAMVPQLEQLKKEGEQGRKKLNQYTRYGTVFLATFQAYGLAVSLEAGGLASDPGWFFRAGTVITLVGGTMFLMWLGEQITARGVGNGISLIIFVGIIAEIPAALAQFFSQGRSGALSPAIIIGVMVMVVVTIAFVVFMERALRKIHIQYPRRQVGMKVYDGGSSHLPIKVNPAGVIPAIFASSLLLLPTTIATFSHNQAGPVMSALLAYFGPGQPLYLAFFSGMIIFFTYFYTFNVSFKTEDVADNLKNQNGFVPGIRPGKRTQEYLDYVVTRILVLGSGYLALVCMLPEVLRAQLAIPFYFGGTSVLIVVSVTMDTIQQVQSHLLAHQYEGLIEKSQLRRKRKGARKGTARR</sequence>
<reference evidence="14 15" key="1">
    <citation type="submission" date="2019-11" db="EMBL/GenBank/DDBJ databases">
        <title>Draft Whole-Genome sequence of the marine photosynthetic bacterium Rhodovulum strictum DSM 11289.</title>
        <authorList>
            <person name="Kyndt J.A."/>
            <person name="Meyer T.E."/>
        </authorList>
    </citation>
    <scope>NUCLEOTIDE SEQUENCE [LARGE SCALE GENOMIC DNA]</scope>
    <source>
        <strain evidence="14 15">DSM 11289</strain>
    </source>
</reference>
<dbReference type="GO" id="GO:0065002">
    <property type="term" value="P:intracellular protein transmembrane transport"/>
    <property type="evidence" value="ECO:0007669"/>
    <property type="project" value="UniProtKB-UniRule"/>
</dbReference>
<dbReference type="InterPro" id="IPR026593">
    <property type="entry name" value="SecY"/>
</dbReference>
<dbReference type="PIRSF" id="PIRSF004557">
    <property type="entry name" value="SecY"/>
    <property type="match status" value="1"/>
</dbReference>
<dbReference type="GO" id="GO:0005886">
    <property type="term" value="C:plasma membrane"/>
    <property type="evidence" value="ECO:0007669"/>
    <property type="project" value="UniProtKB-SubCell"/>
</dbReference>
<dbReference type="FunFam" id="1.10.3370.10:FF:000001">
    <property type="entry name" value="Preprotein translocase subunit SecY"/>
    <property type="match status" value="1"/>
</dbReference>
<feature type="transmembrane region" description="Helical" evidence="10">
    <location>
        <begin position="79"/>
        <end position="103"/>
    </location>
</feature>
<evidence type="ECO:0000256" key="6">
    <source>
        <dbReference type="ARBA" id="ARBA00022989"/>
    </source>
</evidence>
<comment type="similarity">
    <text evidence="2 10 13">Belongs to the SecY/SEC61-alpha family.</text>
</comment>
<evidence type="ECO:0000256" key="1">
    <source>
        <dbReference type="ARBA" id="ARBA00004141"/>
    </source>
</evidence>
<evidence type="ECO:0000256" key="5">
    <source>
        <dbReference type="ARBA" id="ARBA00022927"/>
    </source>
</evidence>
<evidence type="ECO:0000256" key="10">
    <source>
        <dbReference type="HAMAP-Rule" id="MF_01465"/>
    </source>
</evidence>
<protein>
    <recommendedName>
        <fullName evidence="9 10">Protein translocase subunit SecY</fullName>
    </recommendedName>
</protein>
<gene>
    <name evidence="10 14" type="primary">secY</name>
    <name evidence="14" type="ORF">GH815_07740</name>
</gene>
<keyword evidence="4 10" id="KW-0812">Transmembrane</keyword>
<evidence type="ECO:0000256" key="11">
    <source>
        <dbReference type="RuleBase" id="RU000537"/>
    </source>
</evidence>
<dbReference type="Proteomes" id="UP000466730">
    <property type="component" value="Unassembled WGS sequence"/>
</dbReference>
<evidence type="ECO:0000256" key="12">
    <source>
        <dbReference type="RuleBase" id="RU003484"/>
    </source>
</evidence>
<dbReference type="PANTHER" id="PTHR10906">
    <property type="entry name" value="SECY/SEC61-ALPHA FAMILY MEMBER"/>
    <property type="match status" value="1"/>
</dbReference>
<feature type="transmembrane region" description="Helical" evidence="10">
    <location>
        <begin position="313"/>
        <end position="331"/>
    </location>
</feature>
<keyword evidence="15" id="KW-1185">Reference proteome</keyword>
<evidence type="ECO:0000313" key="15">
    <source>
        <dbReference type="Proteomes" id="UP000466730"/>
    </source>
</evidence>
<dbReference type="HAMAP" id="MF_01465">
    <property type="entry name" value="SecY"/>
    <property type="match status" value="1"/>
</dbReference>
<evidence type="ECO:0000256" key="3">
    <source>
        <dbReference type="ARBA" id="ARBA00022448"/>
    </source>
</evidence>
<dbReference type="PROSITE" id="PS00756">
    <property type="entry name" value="SECY_2"/>
    <property type="match status" value="1"/>
</dbReference>
<evidence type="ECO:0000256" key="8">
    <source>
        <dbReference type="ARBA" id="ARBA00023136"/>
    </source>
</evidence>
<dbReference type="Pfam" id="PF00344">
    <property type="entry name" value="SecY"/>
    <property type="match status" value="1"/>
</dbReference>
<evidence type="ECO:0000256" key="4">
    <source>
        <dbReference type="ARBA" id="ARBA00022692"/>
    </source>
</evidence>
<keyword evidence="3 10" id="KW-0813">Transport</keyword>
<dbReference type="GO" id="GO:0006605">
    <property type="term" value="P:protein targeting"/>
    <property type="evidence" value="ECO:0007669"/>
    <property type="project" value="UniProtKB-UniRule"/>
</dbReference>
<dbReference type="InterPro" id="IPR002208">
    <property type="entry name" value="SecY/SEC61-alpha"/>
</dbReference>
<dbReference type="Gene3D" id="1.10.3370.10">
    <property type="entry name" value="SecY subunit domain"/>
    <property type="match status" value="1"/>
</dbReference>
<dbReference type="PRINTS" id="PR00303">
    <property type="entry name" value="SECYTRNLCASE"/>
</dbReference>
<feature type="transmembrane region" description="Helical" evidence="10">
    <location>
        <begin position="365"/>
        <end position="383"/>
    </location>
</feature>
<keyword evidence="5 10" id="KW-0653">Protein transport</keyword>
<evidence type="ECO:0000256" key="7">
    <source>
        <dbReference type="ARBA" id="ARBA00023010"/>
    </source>
</evidence>
<feature type="transmembrane region" description="Helical" evidence="10">
    <location>
        <begin position="154"/>
        <end position="174"/>
    </location>
</feature>
<comment type="subunit">
    <text evidence="10">Component of the Sec protein translocase complex. Heterotrimer consisting of SecY, SecE and SecG subunits. The heterotrimers can form oligomers, although 1 heterotrimer is thought to be able to translocate proteins. Interacts with the ribosome. Interacts with SecDF, and other proteins may be involved. Interacts with SecA.</text>
</comment>
<dbReference type="OrthoDB" id="9809248at2"/>
<keyword evidence="7 10" id="KW-0811">Translocation</keyword>
<dbReference type="InterPro" id="IPR023201">
    <property type="entry name" value="SecY_dom_sf"/>
</dbReference>
<organism evidence="14 15">
    <name type="scientific">Rhodovulum strictum</name>
    <dbReference type="NCBI Taxonomy" id="58314"/>
    <lineage>
        <taxon>Bacteria</taxon>
        <taxon>Pseudomonadati</taxon>
        <taxon>Pseudomonadota</taxon>
        <taxon>Alphaproteobacteria</taxon>
        <taxon>Rhodobacterales</taxon>
        <taxon>Paracoccaceae</taxon>
        <taxon>Rhodovulum</taxon>
    </lineage>
</organism>
<keyword evidence="6 10" id="KW-1133">Transmembrane helix</keyword>
<accession>A0A844B8Z6</accession>
<feature type="transmembrane region" description="Helical" evidence="10">
    <location>
        <begin position="27"/>
        <end position="45"/>
    </location>
</feature>
<evidence type="ECO:0000256" key="9">
    <source>
        <dbReference type="ARBA" id="ARBA00039733"/>
    </source>
</evidence>
<feature type="transmembrane region" description="Helical" evidence="10">
    <location>
        <begin position="123"/>
        <end position="142"/>
    </location>
</feature>
<keyword evidence="10" id="KW-1003">Cell membrane</keyword>
<evidence type="ECO:0000256" key="2">
    <source>
        <dbReference type="ARBA" id="ARBA00005751"/>
    </source>
</evidence>
<dbReference type="PROSITE" id="PS00755">
    <property type="entry name" value="SECY_1"/>
    <property type="match status" value="1"/>
</dbReference>
<proteinExistence type="inferred from homology"/>
<dbReference type="NCBIfam" id="TIGR00967">
    <property type="entry name" value="3a0501s007"/>
    <property type="match status" value="1"/>
</dbReference>
<keyword evidence="8 10" id="KW-0472">Membrane</keyword>
<evidence type="ECO:0000256" key="13">
    <source>
        <dbReference type="RuleBase" id="RU004349"/>
    </source>
</evidence>
<comment type="function">
    <text evidence="10 11">The central subunit of the protein translocation channel SecYEG. Consists of two halves formed by TMs 1-5 and 6-10. These two domains form a lateral gate at the front which open onto the bilayer between TMs 2 and 7, and are clamped together by SecE at the back. The channel is closed by both a pore ring composed of hydrophobic SecY resides and a short helix (helix 2A) on the extracellular side of the membrane which forms a plug. The plug probably moves laterally to allow the channel to open. The ring and the pore may move independently.</text>
</comment>
<evidence type="ECO:0000313" key="14">
    <source>
        <dbReference type="EMBL" id="MRH20884.1"/>
    </source>
</evidence>
<dbReference type="SUPFAM" id="SSF103491">
    <property type="entry name" value="Preprotein translocase SecY subunit"/>
    <property type="match status" value="1"/>
</dbReference>